<evidence type="ECO:0000313" key="2">
    <source>
        <dbReference type="EMBL" id="KAK0649964.1"/>
    </source>
</evidence>
<name>A0AA39YC75_9PEZI</name>
<keyword evidence="1" id="KW-1133">Transmembrane helix</keyword>
<keyword evidence="1" id="KW-0472">Membrane</keyword>
<dbReference type="EMBL" id="JAULSV010000003">
    <property type="protein sequence ID" value="KAK0649964.1"/>
    <property type="molecule type" value="Genomic_DNA"/>
</dbReference>
<sequence length="294" mass="34009">DAFTDYYRQQWHLIAGHGDGKYVATQTPNDMDRLVRLIRQGDTRESILENLRSTGASEEACLNSINLAARLLTMMKFGAVKHQAVPRRHIRWDSGPLGDFVKEHLDVPPVLGCESIRLPKSFNAWSIEVIGGIQIGFTDNLTDHLLLVEDDSKVLIFHHVCFLEYQAQAKTPIFPPGFVDETLRTLALLFSRFLKERHEYCQVDQRLGFCGNLQVEDRQIERFMFWRDRLVILKQAYDDASPKTMSQWWHDRRNSVQWWTFWVALLVFLVTTFLGVIQSVEGALQVYMAYKTGS</sequence>
<accession>A0AA39YC75</accession>
<keyword evidence="1" id="KW-0812">Transmembrane</keyword>
<gene>
    <name evidence="2" type="ORF">B0T16DRAFT_324269</name>
</gene>
<keyword evidence="3" id="KW-1185">Reference proteome</keyword>
<evidence type="ECO:0000313" key="3">
    <source>
        <dbReference type="Proteomes" id="UP001174936"/>
    </source>
</evidence>
<proteinExistence type="predicted"/>
<dbReference type="Proteomes" id="UP001174936">
    <property type="component" value="Unassembled WGS sequence"/>
</dbReference>
<feature type="non-terminal residue" evidence="2">
    <location>
        <position position="1"/>
    </location>
</feature>
<organism evidence="2 3">
    <name type="scientific">Cercophora newfieldiana</name>
    <dbReference type="NCBI Taxonomy" id="92897"/>
    <lineage>
        <taxon>Eukaryota</taxon>
        <taxon>Fungi</taxon>
        <taxon>Dikarya</taxon>
        <taxon>Ascomycota</taxon>
        <taxon>Pezizomycotina</taxon>
        <taxon>Sordariomycetes</taxon>
        <taxon>Sordariomycetidae</taxon>
        <taxon>Sordariales</taxon>
        <taxon>Lasiosphaeriaceae</taxon>
        <taxon>Cercophora</taxon>
    </lineage>
</organism>
<reference evidence="2" key="1">
    <citation type="submission" date="2023-06" db="EMBL/GenBank/DDBJ databases">
        <title>Genome-scale phylogeny and comparative genomics of the fungal order Sordariales.</title>
        <authorList>
            <consortium name="Lawrence Berkeley National Laboratory"/>
            <person name="Hensen N."/>
            <person name="Bonometti L."/>
            <person name="Westerberg I."/>
            <person name="Brannstrom I.O."/>
            <person name="Guillou S."/>
            <person name="Cros-Aarteil S."/>
            <person name="Calhoun S."/>
            <person name="Haridas S."/>
            <person name="Kuo A."/>
            <person name="Mondo S."/>
            <person name="Pangilinan J."/>
            <person name="Riley R."/>
            <person name="Labutti K."/>
            <person name="Andreopoulos B."/>
            <person name="Lipzen A."/>
            <person name="Chen C."/>
            <person name="Yanf M."/>
            <person name="Daum C."/>
            <person name="Ng V."/>
            <person name="Clum A."/>
            <person name="Steindorff A."/>
            <person name="Ohm R."/>
            <person name="Martin F."/>
            <person name="Silar P."/>
            <person name="Natvig D."/>
            <person name="Lalanne C."/>
            <person name="Gautier V."/>
            <person name="Ament-Velasquez S.L."/>
            <person name="Kruys A."/>
            <person name="Hutchinson M.I."/>
            <person name="Powell A.J."/>
            <person name="Barry K."/>
            <person name="Miller A.N."/>
            <person name="Grigoriev I.V."/>
            <person name="Debuchy R."/>
            <person name="Gladieux P."/>
            <person name="Thoren M.H."/>
            <person name="Johannesson H."/>
        </authorList>
    </citation>
    <scope>NUCLEOTIDE SEQUENCE</scope>
    <source>
        <strain evidence="2">SMH2532-1</strain>
    </source>
</reference>
<dbReference type="AlphaFoldDB" id="A0AA39YC75"/>
<comment type="caution">
    <text evidence="2">The sequence shown here is derived from an EMBL/GenBank/DDBJ whole genome shotgun (WGS) entry which is preliminary data.</text>
</comment>
<protein>
    <submittedName>
        <fullName evidence="2">Uncharacterized protein</fullName>
    </submittedName>
</protein>
<feature type="transmembrane region" description="Helical" evidence="1">
    <location>
        <begin position="259"/>
        <end position="280"/>
    </location>
</feature>
<evidence type="ECO:0000256" key="1">
    <source>
        <dbReference type="SAM" id="Phobius"/>
    </source>
</evidence>